<evidence type="ECO:0000313" key="2">
    <source>
        <dbReference type="Proteomes" id="UP000199682"/>
    </source>
</evidence>
<organism evidence="1 2">
    <name type="scientific">Lentzea albidocapillata subsp. violacea</name>
    <dbReference type="NCBI Taxonomy" id="128104"/>
    <lineage>
        <taxon>Bacteria</taxon>
        <taxon>Bacillati</taxon>
        <taxon>Actinomycetota</taxon>
        <taxon>Actinomycetes</taxon>
        <taxon>Pseudonocardiales</taxon>
        <taxon>Pseudonocardiaceae</taxon>
        <taxon>Lentzea</taxon>
    </lineage>
</organism>
<name>A0A1G8SDR2_9PSEU</name>
<dbReference type="Pfam" id="PF12385">
    <property type="entry name" value="Peptidase_C70"/>
    <property type="match status" value="1"/>
</dbReference>
<accession>A0A1G8SDR2</accession>
<sequence length="270" mass="30311">MDGVLATSRIPISLLPAKHVAQVARERGIDLDDFVPPRRGERVVVRPEAPVAEVLAAALVRWWEHIPIWKRLDFTMQHQQQTQWCWAATSVSVARYYRSWSTWTQCAMVNAEMGQNTCCTNGSSDACNQPHFLNAPLSRAEVLDHMVSATVTYAELQAEIAAGRPVAWRIGWSGGGGHFAVIEGYRVLGSHWVAVDDPWYGESDVALTTLTGGTYQGTGTWTHTYFTKRQPFPWVFENELVFEFPWVIWQEISKPREKAQPVGAAGGEQR</sequence>
<gene>
    <name evidence="1" type="ORF">SAMN04488074_101949</name>
</gene>
<dbReference type="EMBL" id="FNET01000001">
    <property type="protein sequence ID" value="SDJ27283.1"/>
    <property type="molecule type" value="Genomic_DNA"/>
</dbReference>
<evidence type="ECO:0000313" key="1">
    <source>
        <dbReference type="EMBL" id="SDJ27283.1"/>
    </source>
</evidence>
<dbReference type="InterPro" id="IPR022118">
    <property type="entry name" value="Peptidase_C70_AvrRpt2"/>
</dbReference>
<dbReference type="AlphaFoldDB" id="A0A1G8SDR2"/>
<proteinExistence type="predicted"/>
<dbReference type="Gene3D" id="3.90.70.10">
    <property type="entry name" value="Cysteine proteinases"/>
    <property type="match status" value="1"/>
</dbReference>
<reference evidence="2" key="1">
    <citation type="submission" date="2016-10" db="EMBL/GenBank/DDBJ databases">
        <authorList>
            <person name="Varghese N."/>
            <person name="Submissions S."/>
        </authorList>
    </citation>
    <scope>NUCLEOTIDE SEQUENCE [LARGE SCALE GENOMIC DNA]</scope>
    <source>
        <strain evidence="2">DSM 44796</strain>
    </source>
</reference>
<protein>
    <submittedName>
        <fullName evidence="1">Peptidase_C39 like family protein</fullName>
    </submittedName>
</protein>
<dbReference type="Proteomes" id="UP000199682">
    <property type="component" value="Unassembled WGS sequence"/>
</dbReference>